<feature type="transmembrane region" description="Helical" evidence="12">
    <location>
        <begin position="933"/>
        <end position="954"/>
    </location>
</feature>
<dbReference type="EMBL" id="NLAX01000008">
    <property type="protein sequence ID" value="PKS10160.1"/>
    <property type="molecule type" value="Genomic_DNA"/>
</dbReference>
<dbReference type="Gene3D" id="3.40.50.300">
    <property type="entry name" value="P-loop containing nucleotide triphosphate hydrolases"/>
    <property type="match status" value="2"/>
</dbReference>
<sequence length="1355" mass="148010">MATDPEKGVEPRPDSAPRSSRDGSTTTDVNPPSKTQNVDSSKELGDAPAAEKSSSEQQQKFDLKKVDTKLVEKKEDDLDDVYAHLPPDEAEVLKRQVVTPDVKAGIAALYRYSSSTDLIIMAVSALAAIASGAALPLMTVLFGSLQGTFQDYFTPGTSMTYDDFMDEIVKLILYFVYLAIGEFVCVYISTVGFIYTGEHISAKIREHYLESCMKQNIGFFDKLGAGEVTTRITADTNLIQDGISEKVGITLMAVATFVSAFVIGFIKYWKLTLILMSTVVALVLNMGAGSRFILKYNKQSLDAYAEGGSLAEEVISSVRSAIAFGTQDRLAKQYDSHLARAEFYGFKVKAAIGVMVSGMMLILYLNYGLAFWMGSKFIVNGESSLSNILTIMLAVMIGAFNIGNVAPNAQAFVTALGAAAKIFNTIDRISPLDPTNDVGEKPETIEGTITLQNIKHIYPSRPEVVVMNGVSLTVPAGKTTALVGASGSGKSTIVGLVERFYDPVQGAVLLDGRDVKDLNLRWLRQQISLVQQEPTLFGTTIFHNIRYGLIGTQHEQASEEKQRELIIEAAKKANAHDFISSLPEGYETHVGERGFLLSGGQKQRIAIARAIVSDPKILLLDEATSALDTKSEGVVQAALEVAAEGRTTITIAHRLSTIKDAHNIVVMSEGKIIEQGTHNDLLERRGAYYKLVTAQNIAAVKELTAEEEDAIEKENELIRKMSTKNSGPAADPDDNFEKLHKTNTSKSVSSVALQGKGAEEDKKYGLWTLIKLIASFNKPEVWLMVIACAFTIICGGGNPTQALFFAKEIVTLSVPITEANEHQVKKDSDFWSAMYLMLAIVQFIAFAVQGVLFAKCSERLVHRVRDKAFRTMLRQDVAFFDKDENTAGALTSFLSTETTHVAGLSGVTLGTILMVFTTLITALALSIAIGWKLSLVCAATIPVLLGCGFFRFWMLAHFQRRSKKAYADSATYASEAISAIRTVASLTREHDVLAQYKASLDRQQRASLISVLKSSLLYAASQSLMFLAFALGFWYGGTLIAKFEYDMFKFFLCFSAVIFGAQSAGSIFSFAPDMGKAHHAAAELKTLFDRKPAIDTWSEDGAPIESVEGSIEFRDVHFRYPTRPEQPVLRGLNLDVRPGQYVALVGASGCGKSTTVALLERFYDPLAGGIYVDGKEISTLNVTQYRSHIALVSQEPTLYQGTIRDNILLGSPLEQVSDEAVEHACREANIYDFIMSLPEGFNTLVGSKGALLSGGQKQRIAIARALIRDPRILLLDEATSALDSESEHVVQAALDKAARGRTTIAVAHRLSTIQKADVIYVFDQGRIVERGTHSDLMKQNGRYAELVNLQSLEKR</sequence>
<accession>A0A2N3NCJ7</accession>
<dbReference type="InterPro" id="IPR017871">
    <property type="entry name" value="ABC_transporter-like_CS"/>
</dbReference>
<dbReference type="PROSITE" id="PS50929">
    <property type="entry name" value="ABC_TM1F"/>
    <property type="match status" value="2"/>
</dbReference>
<dbReference type="SUPFAM" id="SSF90123">
    <property type="entry name" value="ABC transporter transmembrane region"/>
    <property type="match status" value="2"/>
</dbReference>
<proteinExistence type="inferred from homology"/>
<dbReference type="CDD" id="cd18578">
    <property type="entry name" value="ABC_6TM_Pgp_ABCB1_D2_like"/>
    <property type="match status" value="1"/>
</dbReference>
<dbReference type="PROSITE" id="PS00211">
    <property type="entry name" value="ABC_TRANSPORTER_1"/>
    <property type="match status" value="2"/>
</dbReference>
<dbReference type="SUPFAM" id="SSF52540">
    <property type="entry name" value="P-loop containing nucleoside triphosphate hydrolases"/>
    <property type="match status" value="2"/>
</dbReference>
<feature type="transmembrane region" description="Helical" evidence="12">
    <location>
        <begin position="781"/>
        <end position="798"/>
    </location>
</feature>
<gene>
    <name evidence="15" type="ORF">jhhlp_001910</name>
</gene>
<organism evidence="15 16">
    <name type="scientific">Lomentospora prolificans</name>
    <dbReference type="NCBI Taxonomy" id="41688"/>
    <lineage>
        <taxon>Eukaryota</taxon>
        <taxon>Fungi</taxon>
        <taxon>Dikarya</taxon>
        <taxon>Ascomycota</taxon>
        <taxon>Pezizomycotina</taxon>
        <taxon>Sordariomycetes</taxon>
        <taxon>Hypocreomycetidae</taxon>
        <taxon>Microascales</taxon>
        <taxon>Microascaceae</taxon>
        <taxon>Lomentospora</taxon>
    </lineage>
</organism>
<evidence type="ECO:0008006" key="17">
    <source>
        <dbReference type="Google" id="ProtNLM"/>
    </source>
</evidence>
<keyword evidence="4" id="KW-1003">Cell membrane</keyword>
<comment type="caution">
    <text evidence="15">The sequence shown here is derived from an EMBL/GenBank/DDBJ whole genome shotgun (WGS) entry which is preliminary data.</text>
</comment>
<keyword evidence="5 12" id="KW-0812">Transmembrane</keyword>
<evidence type="ECO:0000256" key="5">
    <source>
        <dbReference type="ARBA" id="ARBA00022692"/>
    </source>
</evidence>
<feature type="transmembrane region" description="Helical" evidence="12">
    <location>
        <begin position="384"/>
        <end position="402"/>
    </location>
</feature>
<evidence type="ECO:0000256" key="8">
    <source>
        <dbReference type="ARBA" id="ARBA00022989"/>
    </source>
</evidence>
<evidence type="ECO:0000256" key="2">
    <source>
        <dbReference type="ARBA" id="ARBA00007577"/>
    </source>
</evidence>
<feature type="compositionally biased region" description="Polar residues" evidence="11">
    <location>
        <begin position="22"/>
        <end position="39"/>
    </location>
</feature>
<dbReference type="FunFam" id="1.20.1560.10:FF:000102">
    <property type="entry name" value="ABC multidrug transporter Mdr1"/>
    <property type="match status" value="1"/>
</dbReference>
<dbReference type="InterPro" id="IPR027417">
    <property type="entry name" value="P-loop_NTPase"/>
</dbReference>
<dbReference type="VEuPathDB" id="FungiDB:jhhlp_001910"/>
<dbReference type="FunFam" id="3.40.50.300:FF:000251">
    <property type="entry name" value="ABC transporter B family member 19"/>
    <property type="match status" value="1"/>
</dbReference>
<feature type="transmembrane region" description="Helical" evidence="12">
    <location>
        <begin position="1047"/>
        <end position="1071"/>
    </location>
</feature>
<dbReference type="Pfam" id="PF00005">
    <property type="entry name" value="ABC_tran"/>
    <property type="match status" value="2"/>
</dbReference>
<dbReference type="GO" id="GO:0090374">
    <property type="term" value="P:oligopeptide export from mitochondrion"/>
    <property type="evidence" value="ECO:0007669"/>
    <property type="project" value="TreeGrafter"/>
</dbReference>
<evidence type="ECO:0000256" key="10">
    <source>
        <dbReference type="ARBA" id="ARBA00023180"/>
    </source>
</evidence>
<evidence type="ECO:0000256" key="9">
    <source>
        <dbReference type="ARBA" id="ARBA00023136"/>
    </source>
</evidence>
<evidence type="ECO:0000256" key="7">
    <source>
        <dbReference type="ARBA" id="ARBA00022840"/>
    </source>
</evidence>
<dbReference type="InParanoid" id="A0A2N3NCJ7"/>
<dbReference type="GO" id="GO:0016887">
    <property type="term" value="F:ATP hydrolysis activity"/>
    <property type="evidence" value="ECO:0007669"/>
    <property type="project" value="InterPro"/>
</dbReference>
<evidence type="ECO:0000259" key="13">
    <source>
        <dbReference type="PROSITE" id="PS50893"/>
    </source>
</evidence>
<evidence type="ECO:0000256" key="11">
    <source>
        <dbReference type="SAM" id="MobiDB-lite"/>
    </source>
</evidence>
<dbReference type="Gene3D" id="1.20.1560.10">
    <property type="entry name" value="ABC transporter type 1, transmembrane domain"/>
    <property type="match status" value="1"/>
</dbReference>
<evidence type="ECO:0000256" key="12">
    <source>
        <dbReference type="SAM" id="Phobius"/>
    </source>
</evidence>
<feature type="transmembrane region" description="Helical" evidence="12">
    <location>
        <begin position="272"/>
        <end position="294"/>
    </location>
</feature>
<comment type="subcellular location">
    <subcellularLocation>
        <location evidence="1">Cell membrane</location>
        <topology evidence="1">Multi-pass membrane protein</topology>
    </subcellularLocation>
</comment>
<dbReference type="Pfam" id="PF00664">
    <property type="entry name" value="ABC_membrane"/>
    <property type="match status" value="2"/>
</dbReference>
<evidence type="ECO:0000259" key="14">
    <source>
        <dbReference type="PROSITE" id="PS50929"/>
    </source>
</evidence>
<feature type="transmembrane region" description="Helical" evidence="12">
    <location>
        <begin position="171"/>
        <end position="195"/>
    </location>
</feature>
<feature type="domain" description="ABC transmembrane type-1" evidence="14">
    <location>
        <begin position="122"/>
        <end position="414"/>
    </location>
</feature>
<evidence type="ECO:0000256" key="1">
    <source>
        <dbReference type="ARBA" id="ARBA00004651"/>
    </source>
</evidence>
<dbReference type="SMART" id="SM00382">
    <property type="entry name" value="AAA"/>
    <property type="match status" value="2"/>
</dbReference>
<keyword evidence="16" id="KW-1185">Reference proteome</keyword>
<feature type="domain" description="ABC transmembrane type-1" evidence="14">
    <location>
        <begin position="785"/>
        <end position="1076"/>
    </location>
</feature>
<dbReference type="GO" id="GO:0015421">
    <property type="term" value="F:ABC-type oligopeptide transporter activity"/>
    <property type="evidence" value="ECO:0007669"/>
    <property type="project" value="TreeGrafter"/>
</dbReference>
<evidence type="ECO:0000313" key="16">
    <source>
        <dbReference type="Proteomes" id="UP000233524"/>
    </source>
</evidence>
<dbReference type="GO" id="GO:0005743">
    <property type="term" value="C:mitochondrial inner membrane"/>
    <property type="evidence" value="ECO:0007669"/>
    <property type="project" value="TreeGrafter"/>
</dbReference>
<evidence type="ECO:0000256" key="4">
    <source>
        <dbReference type="ARBA" id="ARBA00022475"/>
    </source>
</evidence>
<dbReference type="InterPro" id="IPR039421">
    <property type="entry name" value="Type_1_exporter"/>
</dbReference>
<dbReference type="PANTHER" id="PTHR43394">
    <property type="entry name" value="ATP-DEPENDENT PERMEASE MDL1, MITOCHONDRIAL"/>
    <property type="match status" value="1"/>
</dbReference>
<dbReference type="FunFam" id="3.40.50.300:FF:000302">
    <property type="entry name" value="ATP-binding cassette subfamily B member 5"/>
    <property type="match status" value="1"/>
</dbReference>
<dbReference type="OrthoDB" id="6500128at2759"/>
<keyword evidence="9 12" id="KW-0472">Membrane</keyword>
<evidence type="ECO:0000313" key="15">
    <source>
        <dbReference type="EMBL" id="PKS10160.1"/>
    </source>
</evidence>
<keyword evidence="6" id="KW-0547">Nucleotide-binding</keyword>
<feature type="domain" description="ABC transporter" evidence="13">
    <location>
        <begin position="1111"/>
        <end position="1349"/>
    </location>
</feature>
<feature type="region of interest" description="Disordered" evidence="11">
    <location>
        <begin position="1"/>
        <end position="62"/>
    </location>
</feature>
<keyword evidence="10" id="KW-0325">Glycoprotein</keyword>
<keyword evidence="3" id="KW-0813">Transport</keyword>
<evidence type="ECO:0000256" key="3">
    <source>
        <dbReference type="ARBA" id="ARBA00022448"/>
    </source>
</evidence>
<comment type="similarity">
    <text evidence="2">Belongs to the ABC transporter superfamily. ABCB family. Multidrug resistance exporter (TC 3.A.1.201) subfamily.</text>
</comment>
<protein>
    <recommendedName>
        <fullName evidence="17">Leptomycin B resistance protein pmd1</fullName>
    </recommendedName>
</protein>
<dbReference type="FunFam" id="1.20.1560.10:FF:000009">
    <property type="entry name" value="ABC transporter B family member 1"/>
    <property type="match status" value="1"/>
</dbReference>
<feature type="transmembrane region" description="Helical" evidence="12">
    <location>
        <begin position="833"/>
        <end position="854"/>
    </location>
</feature>
<keyword evidence="7" id="KW-0067">ATP-binding</keyword>
<dbReference type="STRING" id="41688.A0A2N3NCJ7"/>
<name>A0A2N3NCJ7_9PEZI</name>
<feature type="transmembrane region" description="Helical" evidence="12">
    <location>
        <begin position="350"/>
        <end position="372"/>
    </location>
</feature>
<dbReference type="InterPro" id="IPR011527">
    <property type="entry name" value="ABC1_TM_dom"/>
</dbReference>
<dbReference type="InterPro" id="IPR003439">
    <property type="entry name" value="ABC_transporter-like_ATP-bd"/>
</dbReference>
<feature type="transmembrane region" description="Helical" evidence="12">
    <location>
        <begin position="901"/>
        <end position="927"/>
    </location>
</feature>
<feature type="transmembrane region" description="Helical" evidence="12">
    <location>
        <begin position="1015"/>
        <end position="1035"/>
    </location>
</feature>
<dbReference type="PROSITE" id="PS50893">
    <property type="entry name" value="ABC_TRANSPORTER_2"/>
    <property type="match status" value="2"/>
</dbReference>
<dbReference type="InterPro" id="IPR003593">
    <property type="entry name" value="AAA+_ATPase"/>
</dbReference>
<dbReference type="GO" id="GO:0005886">
    <property type="term" value="C:plasma membrane"/>
    <property type="evidence" value="ECO:0007669"/>
    <property type="project" value="UniProtKB-SubCell"/>
</dbReference>
<dbReference type="PANTHER" id="PTHR43394:SF27">
    <property type="entry name" value="ATP-DEPENDENT TRANSLOCASE ABCB1-LIKE"/>
    <property type="match status" value="1"/>
</dbReference>
<dbReference type="InterPro" id="IPR036640">
    <property type="entry name" value="ABC1_TM_sf"/>
</dbReference>
<keyword evidence="8 12" id="KW-1133">Transmembrane helix</keyword>
<dbReference type="GO" id="GO:0005524">
    <property type="term" value="F:ATP binding"/>
    <property type="evidence" value="ECO:0007669"/>
    <property type="project" value="UniProtKB-KW"/>
</dbReference>
<feature type="compositionally biased region" description="Basic and acidic residues" evidence="11">
    <location>
        <begin position="1"/>
        <end position="21"/>
    </location>
</feature>
<dbReference type="Proteomes" id="UP000233524">
    <property type="component" value="Unassembled WGS sequence"/>
</dbReference>
<feature type="transmembrane region" description="Helical" evidence="12">
    <location>
        <begin position="118"/>
        <end position="142"/>
    </location>
</feature>
<feature type="transmembrane region" description="Helical" evidence="12">
    <location>
        <begin position="247"/>
        <end position="266"/>
    </location>
</feature>
<evidence type="ECO:0000256" key="6">
    <source>
        <dbReference type="ARBA" id="ARBA00022741"/>
    </source>
</evidence>
<reference evidence="15 16" key="1">
    <citation type="journal article" date="2017" name="G3 (Bethesda)">
        <title>First Draft Genome Sequence of the Pathogenic Fungus Lomentospora prolificans (Formerly Scedosporium prolificans).</title>
        <authorList>
            <person name="Luo R."/>
            <person name="Zimin A."/>
            <person name="Workman R."/>
            <person name="Fan Y."/>
            <person name="Pertea G."/>
            <person name="Grossman N."/>
            <person name="Wear M.P."/>
            <person name="Jia B."/>
            <person name="Miller H."/>
            <person name="Casadevall A."/>
            <person name="Timp W."/>
            <person name="Zhang S.X."/>
            <person name="Salzberg S.L."/>
        </authorList>
    </citation>
    <scope>NUCLEOTIDE SEQUENCE [LARGE SCALE GENOMIC DNA]</scope>
    <source>
        <strain evidence="15 16">JHH-5317</strain>
    </source>
</reference>
<dbReference type="CDD" id="cd03249">
    <property type="entry name" value="ABC_MTABC3_MDL1_MDL2"/>
    <property type="match status" value="2"/>
</dbReference>
<dbReference type="CDD" id="cd18577">
    <property type="entry name" value="ABC_6TM_Pgp_ABCB1_D1_like"/>
    <property type="match status" value="1"/>
</dbReference>
<feature type="domain" description="ABC transporter" evidence="13">
    <location>
        <begin position="449"/>
        <end position="694"/>
    </location>
</feature>